<reference evidence="3" key="1">
    <citation type="submission" date="2023-08" db="EMBL/GenBank/DDBJ databases">
        <title>Rhodospirillaceae gen. nov., a novel taxon isolated from the Yangtze River Yuezi River estuary sludge.</title>
        <authorList>
            <person name="Ruan L."/>
        </authorList>
    </citation>
    <scope>NUCLEOTIDE SEQUENCE [LARGE SCALE GENOMIC DNA]</scope>
    <source>
        <strain evidence="3">R-7</strain>
    </source>
</reference>
<comment type="caution">
    <text evidence="2">The sequence shown here is derived from an EMBL/GenBank/DDBJ whole genome shotgun (WGS) entry which is preliminary data.</text>
</comment>
<dbReference type="Pfam" id="PF07484">
    <property type="entry name" value="Collar"/>
    <property type="match status" value="1"/>
</dbReference>
<dbReference type="InterPro" id="IPR037053">
    <property type="entry name" value="Phage_tail_collar_dom_sf"/>
</dbReference>
<dbReference type="InterPro" id="IPR011083">
    <property type="entry name" value="Phage_tail_collar_dom"/>
</dbReference>
<feature type="domain" description="Phage tail collar" evidence="1">
    <location>
        <begin position="8"/>
        <end position="64"/>
    </location>
</feature>
<name>A0ABU0YTI5_9PROT</name>
<evidence type="ECO:0000313" key="3">
    <source>
        <dbReference type="Proteomes" id="UP001230156"/>
    </source>
</evidence>
<proteinExistence type="predicted"/>
<dbReference type="EMBL" id="JAUYVI010000006">
    <property type="protein sequence ID" value="MDQ7250316.1"/>
    <property type="molecule type" value="Genomic_DNA"/>
</dbReference>
<organism evidence="2 3">
    <name type="scientific">Dongia sedimenti</name>
    <dbReference type="NCBI Taxonomy" id="3064282"/>
    <lineage>
        <taxon>Bacteria</taxon>
        <taxon>Pseudomonadati</taxon>
        <taxon>Pseudomonadota</taxon>
        <taxon>Alphaproteobacteria</taxon>
        <taxon>Rhodospirillales</taxon>
        <taxon>Dongiaceae</taxon>
        <taxon>Dongia</taxon>
    </lineage>
</organism>
<protein>
    <submittedName>
        <fullName evidence="2">Tail fiber protein</fullName>
    </submittedName>
</protein>
<evidence type="ECO:0000313" key="2">
    <source>
        <dbReference type="EMBL" id="MDQ7250316.1"/>
    </source>
</evidence>
<gene>
    <name evidence="2" type="ORF">Q8A70_21680</name>
</gene>
<dbReference type="Proteomes" id="UP001230156">
    <property type="component" value="Unassembled WGS sequence"/>
</dbReference>
<dbReference type="SUPFAM" id="SSF88874">
    <property type="entry name" value="Receptor-binding domain of short tail fibre protein gp12"/>
    <property type="match status" value="1"/>
</dbReference>
<dbReference type="Gene3D" id="3.90.1340.10">
    <property type="entry name" value="Phage tail collar domain"/>
    <property type="match status" value="1"/>
</dbReference>
<keyword evidence="3" id="KW-1185">Reference proteome</keyword>
<sequence length="175" mass="18010">MPYQPVLGQIMPVGFAVVPKGWALCDGSLLAIQSNQALFSLFGTRFGGNGVTTFGLPDLRGRAILGADTANTMGVQNGTTTVALADPQLPRHTHTLIGSTTNGVGRGANPADHVFGVNTAPGNQQIFGPAGAAEVPLASGTNVVPNGAGQAHNNMQPYLVINYMVALQGTYPSRN</sequence>
<dbReference type="RefSeq" id="WP_379959413.1">
    <property type="nucleotide sequence ID" value="NZ_JAUYVI010000006.1"/>
</dbReference>
<accession>A0ABU0YTI5</accession>
<evidence type="ECO:0000259" key="1">
    <source>
        <dbReference type="Pfam" id="PF07484"/>
    </source>
</evidence>